<dbReference type="PANTHER" id="PTHR37422:SF23">
    <property type="entry name" value="TEICHURONIC ACID BIOSYNTHESIS PROTEIN TUAE"/>
    <property type="match status" value="1"/>
</dbReference>
<dbReference type="InterPro" id="IPR007016">
    <property type="entry name" value="O-antigen_ligase-rel_domated"/>
</dbReference>
<dbReference type="InterPro" id="IPR051533">
    <property type="entry name" value="WaaL-like"/>
</dbReference>
<dbReference type="Proteomes" id="UP000318288">
    <property type="component" value="Unassembled WGS sequence"/>
</dbReference>
<name>A0A5C6EGG9_9BACT</name>
<feature type="transmembrane region" description="Helical" evidence="8">
    <location>
        <begin position="67"/>
        <end position="83"/>
    </location>
</feature>
<protein>
    <submittedName>
        <fullName evidence="10">O-Antigen ligase</fullName>
    </submittedName>
</protein>
<keyword evidence="10" id="KW-0436">Ligase</keyword>
<comment type="subcellular location">
    <subcellularLocation>
        <location evidence="1">Membrane</location>
        <topology evidence="1">Multi-pass membrane protein</topology>
    </subcellularLocation>
</comment>
<evidence type="ECO:0000256" key="2">
    <source>
        <dbReference type="ARBA" id="ARBA00022692"/>
    </source>
</evidence>
<feature type="transmembrane region" description="Helical" evidence="8">
    <location>
        <begin position="158"/>
        <end position="181"/>
    </location>
</feature>
<feature type="transmembrane region" description="Helical" evidence="8">
    <location>
        <begin position="398"/>
        <end position="419"/>
    </location>
</feature>
<feature type="transmembrane region" description="Helical" evidence="8">
    <location>
        <begin position="37"/>
        <end position="60"/>
    </location>
</feature>
<dbReference type="Gene3D" id="1.25.40.10">
    <property type="entry name" value="Tetratricopeptide repeat domain"/>
    <property type="match status" value="1"/>
</dbReference>
<keyword evidence="6 8" id="KW-0472">Membrane</keyword>
<dbReference type="SMART" id="SM00028">
    <property type="entry name" value="TPR"/>
    <property type="match status" value="2"/>
</dbReference>
<keyword evidence="4 7" id="KW-0802">TPR repeat</keyword>
<proteinExistence type="predicted"/>
<evidence type="ECO:0000256" key="6">
    <source>
        <dbReference type="ARBA" id="ARBA00023136"/>
    </source>
</evidence>
<accession>A0A5C6EGG9</accession>
<dbReference type="PROSITE" id="PS50005">
    <property type="entry name" value="TPR"/>
    <property type="match status" value="1"/>
</dbReference>
<dbReference type="AlphaFoldDB" id="A0A5C6EGG9"/>
<evidence type="ECO:0000256" key="4">
    <source>
        <dbReference type="ARBA" id="ARBA00022803"/>
    </source>
</evidence>
<dbReference type="EMBL" id="SJPW01000007">
    <property type="protein sequence ID" value="TWU47564.1"/>
    <property type="molecule type" value="Genomic_DNA"/>
</dbReference>
<evidence type="ECO:0000259" key="9">
    <source>
        <dbReference type="Pfam" id="PF04932"/>
    </source>
</evidence>
<dbReference type="InterPro" id="IPR011990">
    <property type="entry name" value="TPR-like_helical_dom_sf"/>
</dbReference>
<gene>
    <name evidence="10" type="ORF">Poly51_53640</name>
</gene>
<keyword evidence="11" id="KW-1185">Reference proteome</keyword>
<dbReference type="GO" id="GO:0016874">
    <property type="term" value="F:ligase activity"/>
    <property type="evidence" value="ECO:0007669"/>
    <property type="project" value="UniProtKB-KW"/>
</dbReference>
<evidence type="ECO:0000256" key="5">
    <source>
        <dbReference type="ARBA" id="ARBA00022989"/>
    </source>
</evidence>
<evidence type="ECO:0000313" key="10">
    <source>
        <dbReference type="EMBL" id="TWU47564.1"/>
    </source>
</evidence>
<feature type="domain" description="O-antigen ligase-related" evidence="9">
    <location>
        <begin position="260"/>
        <end position="403"/>
    </location>
</feature>
<dbReference type="SUPFAM" id="SSF48452">
    <property type="entry name" value="TPR-like"/>
    <property type="match status" value="1"/>
</dbReference>
<organism evidence="10 11">
    <name type="scientific">Rubripirellula tenax</name>
    <dbReference type="NCBI Taxonomy" id="2528015"/>
    <lineage>
        <taxon>Bacteria</taxon>
        <taxon>Pseudomonadati</taxon>
        <taxon>Planctomycetota</taxon>
        <taxon>Planctomycetia</taxon>
        <taxon>Pirellulales</taxon>
        <taxon>Pirellulaceae</taxon>
        <taxon>Rubripirellula</taxon>
    </lineage>
</organism>
<dbReference type="RefSeq" id="WP_146461463.1">
    <property type="nucleotide sequence ID" value="NZ_SJPW01000007.1"/>
</dbReference>
<evidence type="ECO:0000256" key="3">
    <source>
        <dbReference type="ARBA" id="ARBA00022737"/>
    </source>
</evidence>
<dbReference type="GO" id="GO:0016020">
    <property type="term" value="C:membrane"/>
    <property type="evidence" value="ECO:0007669"/>
    <property type="project" value="UniProtKB-SubCell"/>
</dbReference>
<feature type="transmembrane region" description="Helical" evidence="8">
    <location>
        <begin position="431"/>
        <end position="452"/>
    </location>
</feature>
<reference evidence="10 11" key="1">
    <citation type="submission" date="2019-02" db="EMBL/GenBank/DDBJ databases">
        <title>Deep-cultivation of Planctomycetes and their phenomic and genomic characterization uncovers novel biology.</title>
        <authorList>
            <person name="Wiegand S."/>
            <person name="Jogler M."/>
            <person name="Boedeker C."/>
            <person name="Pinto D."/>
            <person name="Vollmers J."/>
            <person name="Rivas-Marin E."/>
            <person name="Kohn T."/>
            <person name="Peeters S.H."/>
            <person name="Heuer A."/>
            <person name="Rast P."/>
            <person name="Oberbeckmann S."/>
            <person name="Bunk B."/>
            <person name="Jeske O."/>
            <person name="Meyerdierks A."/>
            <person name="Storesund J.E."/>
            <person name="Kallscheuer N."/>
            <person name="Luecker S."/>
            <person name="Lage O.M."/>
            <person name="Pohl T."/>
            <person name="Merkel B.J."/>
            <person name="Hornburger P."/>
            <person name="Mueller R.-W."/>
            <person name="Bruemmer F."/>
            <person name="Labrenz M."/>
            <person name="Spormann A.M."/>
            <person name="Op Den Camp H."/>
            <person name="Overmann J."/>
            <person name="Amann R."/>
            <person name="Jetten M.S.M."/>
            <person name="Mascher T."/>
            <person name="Medema M.H."/>
            <person name="Devos D.P."/>
            <person name="Kaster A.-K."/>
            <person name="Ovreas L."/>
            <person name="Rohde M."/>
            <person name="Galperin M.Y."/>
            <person name="Jogler C."/>
        </authorList>
    </citation>
    <scope>NUCLEOTIDE SEQUENCE [LARGE SCALE GENOMIC DNA]</scope>
    <source>
        <strain evidence="10 11">Poly51</strain>
    </source>
</reference>
<evidence type="ECO:0000313" key="11">
    <source>
        <dbReference type="Proteomes" id="UP000318288"/>
    </source>
</evidence>
<dbReference type="OrthoDB" id="260459at2"/>
<comment type="caution">
    <text evidence="10">The sequence shown here is derived from an EMBL/GenBank/DDBJ whole genome shotgun (WGS) entry which is preliminary data.</text>
</comment>
<evidence type="ECO:0000256" key="8">
    <source>
        <dbReference type="SAM" id="Phobius"/>
    </source>
</evidence>
<feature type="transmembrane region" description="Helical" evidence="8">
    <location>
        <begin position="295"/>
        <end position="319"/>
    </location>
</feature>
<dbReference type="Pfam" id="PF04932">
    <property type="entry name" value="Wzy_C"/>
    <property type="match status" value="1"/>
</dbReference>
<sequence>MNSLRLFAAFTTAIAAFLLALVPLAVALDFGGVLWWTQYVAGLAVVSAFVLAVPSVASWWTYNRPRHALVMIPLVVWLAYSWFQTVDLWPSLVGMLSPGSQTAYTDWLEPVLPANTLPTAFSISIAPDDTSHAVAFLAIIVVLAWTSLRVFNSRARLIGLLSAVAITGAVISVLGIVSLTLPDLKWVRFFDEATTSHFATFVNRNNAALTLNLGLAASFGLLGWRLSALTGQEIDGDEFEFGELFALASDRDSIIGLGCAVLCVAGLLVCGSRGGLGAAVLATTISFGWMRRRKGVATVPVALAVFAIAVAILVVPLQLNLESIKRFELFSSQAKTLTTDGRFSHWPEGVDAGIAHLPAGSGLSTYAYAYLPHQNEIPKNWCIHADNLWLELFVEQGIVGIGLALFIFAALIWCLSTISETHDALDHGVRIMGWYCLSAVAFSQCFDFGLIIPANLMIFVMLMAAMVSRSAEAEVLIPDSTARPSLLSRIINGNATAMTAAVASPVMVLAALLAAFASLPRLHDDAVLSTRIRTANMRMAAGQGDAERLKSLKESLDSTPGESLDAALIFSPATLPVSQLTMQAQLEHRLARFDEVRTKQPETANEAKELYLVTSPNYRRLVGRDASQYIDGLPPGLEQIEAKSIPDGYRKAIEAYQEALKRLPLDPEIRGKLVALDFAMTPADNPSDGSSISESLLKQLGMLHRAHPFQLRDIAVLAAQIRYNEIAADFWNQSLVHSPQWTAHAMNSILRYKQVNLLDALPADPKVMRTAVNEILMRQFEASYPLLDAMTKELKCEQCESIDDKSKCLRLTALALMKLNQFEKAAEYFEEAVSLAPSNATFRLDLIAALRKTGNRQAALQQARMGRQIDSSDVRFDNVIKQMAQFELESTKAAKP</sequence>
<evidence type="ECO:0000256" key="1">
    <source>
        <dbReference type="ARBA" id="ARBA00004141"/>
    </source>
</evidence>
<dbReference type="Pfam" id="PF07719">
    <property type="entry name" value="TPR_2"/>
    <property type="match status" value="1"/>
</dbReference>
<keyword evidence="5 8" id="KW-1133">Transmembrane helix</keyword>
<evidence type="ECO:0000256" key="7">
    <source>
        <dbReference type="PROSITE-ProRule" id="PRU00339"/>
    </source>
</evidence>
<feature type="transmembrane region" description="Helical" evidence="8">
    <location>
        <begin position="254"/>
        <end position="283"/>
    </location>
</feature>
<keyword evidence="2 8" id="KW-0812">Transmembrane</keyword>
<feature type="transmembrane region" description="Helical" evidence="8">
    <location>
        <begin position="133"/>
        <end position="151"/>
    </location>
</feature>
<dbReference type="InterPro" id="IPR019734">
    <property type="entry name" value="TPR_rpt"/>
</dbReference>
<feature type="repeat" description="TPR" evidence="7">
    <location>
        <begin position="806"/>
        <end position="839"/>
    </location>
</feature>
<dbReference type="PANTHER" id="PTHR37422">
    <property type="entry name" value="TEICHURONIC ACID BIOSYNTHESIS PROTEIN TUAE"/>
    <property type="match status" value="1"/>
</dbReference>
<dbReference type="InterPro" id="IPR013105">
    <property type="entry name" value="TPR_2"/>
</dbReference>
<keyword evidence="3" id="KW-0677">Repeat</keyword>